<evidence type="ECO:0000313" key="2">
    <source>
        <dbReference type="EMBL" id="MBX49378.1"/>
    </source>
</evidence>
<dbReference type="AlphaFoldDB" id="A0A2P2P3Q8"/>
<protein>
    <submittedName>
        <fullName evidence="2">Uncharacterized protein</fullName>
    </submittedName>
</protein>
<keyword evidence="1" id="KW-0732">Signal</keyword>
<name>A0A2P2P3Q8_RHIMU</name>
<sequence length="34" mass="3891">MLLHIALAFLWSNFCQSQATFFIPSSEVFTYCSS</sequence>
<dbReference type="EMBL" id="GGEC01068894">
    <property type="protein sequence ID" value="MBX49378.1"/>
    <property type="molecule type" value="Transcribed_RNA"/>
</dbReference>
<feature type="signal peptide" evidence="1">
    <location>
        <begin position="1"/>
        <end position="17"/>
    </location>
</feature>
<proteinExistence type="predicted"/>
<accession>A0A2P2P3Q8</accession>
<feature type="chain" id="PRO_5015149190" evidence="1">
    <location>
        <begin position="18"/>
        <end position="34"/>
    </location>
</feature>
<evidence type="ECO:0000256" key="1">
    <source>
        <dbReference type="SAM" id="SignalP"/>
    </source>
</evidence>
<organism evidence="2">
    <name type="scientific">Rhizophora mucronata</name>
    <name type="common">Asiatic mangrove</name>
    <dbReference type="NCBI Taxonomy" id="61149"/>
    <lineage>
        <taxon>Eukaryota</taxon>
        <taxon>Viridiplantae</taxon>
        <taxon>Streptophyta</taxon>
        <taxon>Embryophyta</taxon>
        <taxon>Tracheophyta</taxon>
        <taxon>Spermatophyta</taxon>
        <taxon>Magnoliopsida</taxon>
        <taxon>eudicotyledons</taxon>
        <taxon>Gunneridae</taxon>
        <taxon>Pentapetalae</taxon>
        <taxon>rosids</taxon>
        <taxon>fabids</taxon>
        <taxon>Malpighiales</taxon>
        <taxon>Rhizophoraceae</taxon>
        <taxon>Rhizophora</taxon>
    </lineage>
</organism>
<reference evidence="2" key="1">
    <citation type="submission" date="2018-02" db="EMBL/GenBank/DDBJ databases">
        <title>Rhizophora mucronata_Transcriptome.</title>
        <authorList>
            <person name="Meera S.P."/>
            <person name="Sreeshan A."/>
            <person name="Augustine A."/>
        </authorList>
    </citation>
    <scope>NUCLEOTIDE SEQUENCE</scope>
    <source>
        <tissue evidence="2">Leaf</tissue>
    </source>
</reference>